<name>A0AAV3ZEN7_9GAST</name>
<evidence type="ECO:0000313" key="2">
    <source>
        <dbReference type="Proteomes" id="UP000735302"/>
    </source>
</evidence>
<organism evidence="1 2">
    <name type="scientific">Plakobranchus ocellatus</name>
    <dbReference type="NCBI Taxonomy" id="259542"/>
    <lineage>
        <taxon>Eukaryota</taxon>
        <taxon>Metazoa</taxon>
        <taxon>Spiralia</taxon>
        <taxon>Lophotrochozoa</taxon>
        <taxon>Mollusca</taxon>
        <taxon>Gastropoda</taxon>
        <taxon>Heterobranchia</taxon>
        <taxon>Euthyneura</taxon>
        <taxon>Panpulmonata</taxon>
        <taxon>Sacoglossa</taxon>
        <taxon>Placobranchoidea</taxon>
        <taxon>Plakobranchidae</taxon>
        <taxon>Plakobranchus</taxon>
    </lineage>
</organism>
<dbReference type="EMBL" id="BLXT01002311">
    <property type="protein sequence ID" value="GFN93085.1"/>
    <property type="molecule type" value="Genomic_DNA"/>
</dbReference>
<dbReference type="Proteomes" id="UP000735302">
    <property type="component" value="Unassembled WGS sequence"/>
</dbReference>
<protein>
    <submittedName>
        <fullName evidence="1">Uncharacterized protein</fullName>
    </submittedName>
</protein>
<dbReference type="AlphaFoldDB" id="A0AAV3ZEN7"/>
<comment type="caution">
    <text evidence="1">The sequence shown here is derived from an EMBL/GenBank/DDBJ whole genome shotgun (WGS) entry which is preliminary data.</text>
</comment>
<proteinExistence type="predicted"/>
<sequence length="86" mass="9291">MTLPPCLNLADFRVPGPSSSQGNGGLAQSRGRWILPVDLRAGLLSTVPPMPDSIIKLFFRGGEAREKTPNKQTNKIICPARFASTQ</sequence>
<keyword evidence="2" id="KW-1185">Reference proteome</keyword>
<reference evidence="1 2" key="1">
    <citation type="journal article" date="2021" name="Elife">
        <title>Chloroplast acquisition without the gene transfer in kleptoplastic sea slugs, Plakobranchus ocellatus.</title>
        <authorList>
            <person name="Maeda T."/>
            <person name="Takahashi S."/>
            <person name="Yoshida T."/>
            <person name="Shimamura S."/>
            <person name="Takaki Y."/>
            <person name="Nagai Y."/>
            <person name="Toyoda A."/>
            <person name="Suzuki Y."/>
            <person name="Arimoto A."/>
            <person name="Ishii H."/>
            <person name="Satoh N."/>
            <person name="Nishiyama T."/>
            <person name="Hasebe M."/>
            <person name="Maruyama T."/>
            <person name="Minagawa J."/>
            <person name="Obokata J."/>
            <person name="Shigenobu S."/>
        </authorList>
    </citation>
    <scope>NUCLEOTIDE SEQUENCE [LARGE SCALE GENOMIC DNA]</scope>
</reference>
<evidence type="ECO:0000313" key="1">
    <source>
        <dbReference type="EMBL" id="GFN93085.1"/>
    </source>
</evidence>
<gene>
    <name evidence="1" type="ORF">PoB_001959100</name>
</gene>
<accession>A0AAV3ZEN7</accession>